<sequence>MPHITLENTADISDSSFLELAIEMKSLGMDPRPFFEIAAQDILSQHGNKAISYVEVMLSQMYAQNNPDGLYLWQELHDILIGQKSNKPHTIH</sequence>
<name>A0A3B0S4A9_9ZZZZ</name>
<accession>A0A3B0S4A9</accession>
<reference evidence="1" key="1">
    <citation type="submission" date="2018-06" db="EMBL/GenBank/DDBJ databases">
        <authorList>
            <person name="Zhirakovskaya E."/>
        </authorList>
    </citation>
    <scope>NUCLEOTIDE SEQUENCE</scope>
</reference>
<organism evidence="1">
    <name type="scientific">hydrothermal vent metagenome</name>
    <dbReference type="NCBI Taxonomy" id="652676"/>
    <lineage>
        <taxon>unclassified sequences</taxon>
        <taxon>metagenomes</taxon>
        <taxon>ecological metagenomes</taxon>
    </lineage>
</organism>
<evidence type="ECO:0000313" key="1">
    <source>
        <dbReference type="EMBL" id="VAV90225.1"/>
    </source>
</evidence>
<proteinExistence type="predicted"/>
<dbReference type="EMBL" id="UOED01000056">
    <property type="protein sequence ID" value="VAV90225.1"/>
    <property type="molecule type" value="Genomic_DNA"/>
</dbReference>
<protein>
    <submittedName>
        <fullName evidence="1">Uncharacterized protein</fullName>
    </submittedName>
</protein>
<dbReference type="AlphaFoldDB" id="A0A3B0S4A9"/>
<gene>
    <name evidence="1" type="ORF">MNBD_ALPHA02-762</name>
</gene>